<accession>A0A9N9FSH2</accession>
<comment type="caution">
    <text evidence="3">The sequence shown here is derived from an EMBL/GenBank/DDBJ whole genome shotgun (WGS) entry which is preliminary data.</text>
</comment>
<keyword evidence="1" id="KW-0677">Repeat</keyword>
<dbReference type="AlphaFoldDB" id="A0A9N9FSH2"/>
<reference evidence="3" key="1">
    <citation type="submission" date="2021-06" db="EMBL/GenBank/DDBJ databases">
        <authorList>
            <person name="Kallberg Y."/>
            <person name="Tangrot J."/>
            <person name="Rosling A."/>
        </authorList>
    </citation>
    <scope>NUCLEOTIDE SEQUENCE</scope>
    <source>
        <strain evidence="3">UK204</strain>
    </source>
</reference>
<dbReference type="InterPro" id="IPR036300">
    <property type="entry name" value="MIR_dom_sf"/>
</dbReference>
<evidence type="ECO:0000313" key="3">
    <source>
        <dbReference type="EMBL" id="CAG8556966.1"/>
    </source>
</evidence>
<name>A0A9N9FSH2_9GLOM</name>
<organism evidence="3 4">
    <name type="scientific">Funneliformis caledonium</name>
    <dbReference type="NCBI Taxonomy" id="1117310"/>
    <lineage>
        <taxon>Eukaryota</taxon>
        <taxon>Fungi</taxon>
        <taxon>Fungi incertae sedis</taxon>
        <taxon>Mucoromycota</taxon>
        <taxon>Glomeromycotina</taxon>
        <taxon>Glomeromycetes</taxon>
        <taxon>Glomerales</taxon>
        <taxon>Glomeraceae</taxon>
        <taxon>Funneliformis</taxon>
    </lineage>
</organism>
<protein>
    <submittedName>
        <fullName evidence="3">11727_t:CDS:1</fullName>
    </submittedName>
</protein>
<dbReference type="Gene3D" id="2.80.10.50">
    <property type="match status" value="1"/>
</dbReference>
<dbReference type="Proteomes" id="UP000789570">
    <property type="component" value="Unassembled WGS sequence"/>
</dbReference>
<evidence type="ECO:0000256" key="1">
    <source>
        <dbReference type="ARBA" id="ARBA00022737"/>
    </source>
</evidence>
<dbReference type="SUPFAM" id="SSF82109">
    <property type="entry name" value="MIR domain"/>
    <property type="match status" value="1"/>
</dbReference>
<keyword evidence="4" id="KW-1185">Reference proteome</keyword>
<dbReference type="EMBL" id="CAJVPQ010001524">
    <property type="protein sequence ID" value="CAG8556966.1"/>
    <property type="molecule type" value="Genomic_DNA"/>
</dbReference>
<evidence type="ECO:0000259" key="2">
    <source>
        <dbReference type="PROSITE" id="PS50919"/>
    </source>
</evidence>
<dbReference type="OrthoDB" id="5588846at2759"/>
<dbReference type="PROSITE" id="PS50919">
    <property type="entry name" value="MIR"/>
    <property type="match status" value="1"/>
</dbReference>
<evidence type="ECO:0000313" key="4">
    <source>
        <dbReference type="Proteomes" id="UP000789570"/>
    </source>
</evidence>
<gene>
    <name evidence="3" type="ORF">FCALED_LOCUS6404</name>
</gene>
<dbReference type="InterPro" id="IPR016093">
    <property type="entry name" value="MIR_motif"/>
</dbReference>
<proteinExistence type="predicted"/>
<feature type="domain" description="MIR" evidence="2">
    <location>
        <begin position="158"/>
        <end position="212"/>
    </location>
</feature>
<sequence length="334" mass="38866">MEFPIYDGSIHPSEWLKQVQATCLLKQITNDEFVLKIAKMMIDSSIKIPENISTFDALINALKADITFSILKAQMRRELQTLKYIPIREGGAPSKFINKFRKLCRDAEINNLQEQKTYLYFSLSNDYYIWNEFYKKMKNIKSTNELIQEFGKITIDETNLIRNGSIVALKHVATGKYLSSIKDLCYTTGSKTQLVFANNLLDSDALWNITFTSGKELASYTDTNICLQHKNSRASLGLFFNYHYNQYQSPVTQHTEVSCNPKDSYHYTQWKFNNKGYLKSNDIINLSINYNRQVFLRSHDLQFTIGNYTFQEVVCHNERLCGNDEWCIELIKQS</sequence>
<dbReference type="CDD" id="cd23263">
    <property type="entry name" value="beta-trefoil_MIR"/>
    <property type="match status" value="1"/>
</dbReference>